<proteinExistence type="predicted"/>
<organism evidence="1 2">
    <name type="scientific">Blastopirellula marina DSM 3645</name>
    <dbReference type="NCBI Taxonomy" id="314230"/>
    <lineage>
        <taxon>Bacteria</taxon>
        <taxon>Pseudomonadati</taxon>
        <taxon>Planctomycetota</taxon>
        <taxon>Planctomycetia</taxon>
        <taxon>Pirellulales</taxon>
        <taxon>Pirellulaceae</taxon>
        <taxon>Blastopirellula</taxon>
    </lineage>
</organism>
<gene>
    <name evidence="1" type="ORF">DSM3645_21287</name>
</gene>
<protein>
    <submittedName>
        <fullName evidence="1">Uncharacterized protein</fullName>
    </submittedName>
</protein>
<evidence type="ECO:0000313" key="1">
    <source>
        <dbReference type="EMBL" id="EAQ81147.1"/>
    </source>
</evidence>
<dbReference type="EMBL" id="AANZ01000006">
    <property type="protein sequence ID" value="EAQ81147.1"/>
    <property type="molecule type" value="Genomic_DNA"/>
</dbReference>
<dbReference type="STRING" id="314230.DSM3645_21287"/>
<dbReference type="Proteomes" id="UP000004358">
    <property type="component" value="Unassembled WGS sequence"/>
</dbReference>
<comment type="caution">
    <text evidence="1">The sequence shown here is derived from an EMBL/GenBank/DDBJ whole genome shotgun (WGS) entry which is preliminary data.</text>
</comment>
<reference evidence="1 2" key="1">
    <citation type="submission" date="2006-02" db="EMBL/GenBank/DDBJ databases">
        <authorList>
            <person name="Amann R."/>
            <person name="Ferriera S."/>
            <person name="Johnson J."/>
            <person name="Kravitz S."/>
            <person name="Halpern A."/>
            <person name="Remington K."/>
            <person name="Beeson K."/>
            <person name="Tran B."/>
            <person name="Rogers Y.-H."/>
            <person name="Friedman R."/>
            <person name="Venter J.C."/>
        </authorList>
    </citation>
    <scope>NUCLEOTIDE SEQUENCE [LARGE SCALE GENOMIC DNA]</scope>
    <source>
        <strain evidence="1 2">DSM 3645</strain>
    </source>
</reference>
<dbReference type="HOGENOM" id="CLU_2191909_0_0_0"/>
<accession>A3ZR54</accession>
<name>A3ZR54_9BACT</name>
<evidence type="ECO:0000313" key="2">
    <source>
        <dbReference type="Proteomes" id="UP000004358"/>
    </source>
</evidence>
<sequence>MPTGEIELNCGSAAERMDVETKQIAIANSRWRFIFNLLKEDVRDVTGGIGANKSPLRTARLRSVDNAGYAVFIIITRRGVPYRTAAPARFFYNLSSSCASYSASRPIY</sequence>
<dbReference type="AlphaFoldDB" id="A3ZR54"/>